<dbReference type="InterPro" id="IPR027417">
    <property type="entry name" value="P-loop_NTPase"/>
</dbReference>
<dbReference type="PANTHER" id="PTHR47691">
    <property type="entry name" value="REGULATOR-RELATED"/>
    <property type="match status" value="1"/>
</dbReference>
<feature type="region of interest" description="Disordered" evidence="2">
    <location>
        <begin position="170"/>
        <end position="201"/>
    </location>
</feature>
<feature type="domain" description="AAA+ ATPase" evidence="3">
    <location>
        <begin position="246"/>
        <end position="393"/>
    </location>
</feature>
<accession>A0A1K1WF49</accession>
<dbReference type="SUPFAM" id="SSF48452">
    <property type="entry name" value="TPR-like"/>
    <property type="match status" value="2"/>
</dbReference>
<name>A0A1K1WF49_STRAR</name>
<dbReference type="EMBL" id="FPJO01000002">
    <property type="protein sequence ID" value="SFX35628.1"/>
    <property type="molecule type" value="Genomic_DNA"/>
</dbReference>
<dbReference type="AlphaFoldDB" id="A0A1K1WF49"/>
<dbReference type="Proteomes" id="UP000181909">
    <property type="component" value="Unassembled WGS sequence"/>
</dbReference>
<dbReference type="PANTHER" id="PTHR47691:SF3">
    <property type="entry name" value="HTH-TYPE TRANSCRIPTIONAL REGULATOR RV0890C-RELATED"/>
    <property type="match status" value="1"/>
</dbReference>
<dbReference type="Gene3D" id="3.40.50.300">
    <property type="entry name" value="P-loop containing nucleotide triphosphate hydrolases"/>
    <property type="match status" value="1"/>
</dbReference>
<dbReference type="InterPro" id="IPR019734">
    <property type="entry name" value="TPR_rpt"/>
</dbReference>
<sequence>MRDSHRAEAEGLLVRAVEEEVRRSGGRADAATLTARGRAALDSLAAAAADEYAAYLRALDAAEAGAQPLSQRFSRAAMGTPLLVTGVAAVAAFGADVAFGTATGPALGAGAVVAVAGATATVAKVTASHWPAAHRRAGALGQPGGTEQLRRQWLAALEVRGIRPFIDQQRMLTASSRTPAKKVPAQSRTAPSPRRTDRSAAARTRSLLEQSFGHLPASDGPFAGRRAELEQIARWVREARASTETKPTVVVLHGTPGSGRTSLAVRAASDLKDLFRGACVVDLRGDVAGEAPLATRDALLHLLNRLGAPREQLLFRKGASAEQQVRRLSELYHQHLTGTPVTIVLDDAGDAEQVRTLVPERSDSLVLVTAREPLELPDDIPARVHRLPVGALDAAGAEELLREAAQAEEEGPYDARATDTVAELCGGLPLALRIAGSSLGSRTRGALADGLAGYGQAAPVERALWLRYTDQSEQARRLLRRLALAGRASLGAAAAAALLSADEQEAERLLKDLSGAGLLTHVRGSRYRLHDLVRGFALARLRDEEEVADRTAAQERLIRNYADLAGAVIRMVDGKMSTRAGQFGSHGFGSLDSALRWLDDESSFITSALRHAEGVDQGAVLDLLGALCDYCLLRGDLYRLGEISELTQAVDQGLLERSVQWRTGIAARQLGELDKARTTLSSVVGLYREAQNGAGTALALCSLGITLHHQGNLTEASARLREAIELQSSEEQAEDRAWSMHALAAVERDRARIAEALTLLDTALALHREGESLHGEAWTRFQLGQTLLRMGEVERAEDALRRALELYGSTRDERGEAWALTQLARARLLDGDPAPAVEQLDRALARHRDNEDARGEAWTLFYLGQALEESGDTDRAVRQLERARTMFSRMRDVYGLACARHHSGRVTRDQRAAQTGNLRNSGFARQLLVDARADFRRIGVAHGEAWTCLELALIDAGNNRAPQALELCGEAVELFDSYGDARGADWARFLRCTLLPYASPGGSEVGTAVAQQELAELLGAGHPARDGKLEDCAEAYTVVLNRGVDLEDGWQAWRLGMTPTRHAREVMGVPVPAGYTPSGD</sequence>
<protein>
    <submittedName>
        <fullName evidence="4">Tetratricopeptide repeat-containing protein</fullName>
    </submittedName>
</protein>
<dbReference type="RefSeq" id="WP_072484061.1">
    <property type="nucleotide sequence ID" value="NZ_FPJO01000002.1"/>
</dbReference>
<dbReference type="GO" id="GO:0043531">
    <property type="term" value="F:ADP binding"/>
    <property type="evidence" value="ECO:0007669"/>
    <property type="project" value="InterPro"/>
</dbReference>
<proteinExistence type="predicted"/>
<dbReference type="InterPro" id="IPR003593">
    <property type="entry name" value="AAA+_ATPase"/>
</dbReference>
<dbReference type="Pfam" id="PF13424">
    <property type="entry name" value="TPR_12"/>
    <property type="match status" value="3"/>
</dbReference>
<organism evidence="4 5">
    <name type="scientific">Streptomyces atratus</name>
    <dbReference type="NCBI Taxonomy" id="1893"/>
    <lineage>
        <taxon>Bacteria</taxon>
        <taxon>Bacillati</taxon>
        <taxon>Actinomycetota</taxon>
        <taxon>Actinomycetes</taxon>
        <taxon>Kitasatosporales</taxon>
        <taxon>Streptomycetaceae</taxon>
        <taxon>Streptomyces</taxon>
    </lineage>
</organism>
<dbReference type="STRING" id="1893.SAMN02787144_1002416"/>
<reference evidence="4 5" key="1">
    <citation type="submission" date="2016-11" db="EMBL/GenBank/DDBJ databases">
        <authorList>
            <person name="Jaros S."/>
            <person name="Januszkiewicz K."/>
            <person name="Wedrychowicz H."/>
        </authorList>
    </citation>
    <scope>NUCLEOTIDE SEQUENCE [LARGE SCALE GENOMIC DNA]</scope>
    <source>
        <strain evidence="4 5">OK807</strain>
    </source>
</reference>
<gene>
    <name evidence="4" type="ORF">SAMN02787144_1002416</name>
</gene>
<evidence type="ECO:0000259" key="3">
    <source>
        <dbReference type="SMART" id="SM00382"/>
    </source>
</evidence>
<evidence type="ECO:0000313" key="4">
    <source>
        <dbReference type="EMBL" id="SFX35628.1"/>
    </source>
</evidence>
<feature type="repeat" description="TPR" evidence="1">
    <location>
        <begin position="777"/>
        <end position="810"/>
    </location>
</feature>
<evidence type="ECO:0000256" key="2">
    <source>
        <dbReference type="SAM" id="MobiDB-lite"/>
    </source>
</evidence>
<dbReference type="Gene3D" id="1.25.40.10">
    <property type="entry name" value="Tetratricopeptide repeat domain"/>
    <property type="match status" value="2"/>
</dbReference>
<dbReference type="PROSITE" id="PS50005">
    <property type="entry name" value="TPR"/>
    <property type="match status" value="1"/>
</dbReference>
<dbReference type="PRINTS" id="PR00364">
    <property type="entry name" value="DISEASERSIST"/>
</dbReference>
<evidence type="ECO:0000313" key="5">
    <source>
        <dbReference type="Proteomes" id="UP000181909"/>
    </source>
</evidence>
<dbReference type="SMART" id="SM00028">
    <property type="entry name" value="TPR"/>
    <property type="match status" value="6"/>
</dbReference>
<dbReference type="SUPFAM" id="SSF52540">
    <property type="entry name" value="P-loop containing nucleoside triphosphate hydrolases"/>
    <property type="match status" value="1"/>
</dbReference>
<dbReference type="OrthoDB" id="4332808at2"/>
<keyword evidence="1" id="KW-0802">TPR repeat</keyword>
<dbReference type="InterPro" id="IPR011990">
    <property type="entry name" value="TPR-like_helical_dom_sf"/>
</dbReference>
<evidence type="ECO:0000256" key="1">
    <source>
        <dbReference type="PROSITE-ProRule" id="PRU00339"/>
    </source>
</evidence>
<dbReference type="SMART" id="SM00382">
    <property type="entry name" value="AAA"/>
    <property type="match status" value="1"/>
</dbReference>